<dbReference type="Pfam" id="PF00927">
    <property type="entry name" value="Transglut_C"/>
    <property type="match status" value="1"/>
</dbReference>
<gene>
    <name evidence="2" type="ORF">mPipKuh1_017341</name>
</gene>
<accession>A0A7J7YBJ4</accession>
<proteinExistence type="predicted"/>
<comment type="caution">
    <text evidence="2">The sequence shown here is derived from an EMBL/GenBank/DDBJ whole genome shotgun (WGS) entry which is preliminary data.</text>
</comment>
<dbReference type="AlphaFoldDB" id="A0A7J7YBJ4"/>
<keyword evidence="3" id="KW-1185">Reference proteome</keyword>
<evidence type="ECO:0000259" key="1">
    <source>
        <dbReference type="Pfam" id="PF00927"/>
    </source>
</evidence>
<dbReference type="Gene3D" id="2.60.40.10">
    <property type="entry name" value="Immunoglobulins"/>
    <property type="match status" value="1"/>
</dbReference>
<organism evidence="2 3">
    <name type="scientific">Pipistrellus kuhlii</name>
    <name type="common">Kuhl's pipistrelle</name>
    <dbReference type="NCBI Taxonomy" id="59472"/>
    <lineage>
        <taxon>Eukaryota</taxon>
        <taxon>Metazoa</taxon>
        <taxon>Chordata</taxon>
        <taxon>Craniata</taxon>
        <taxon>Vertebrata</taxon>
        <taxon>Euteleostomi</taxon>
        <taxon>Mammalia</taxon>
        <taxon>Eutheria</taxon>
        <taxon>Laurasiatheria</taxon>
        <taxon>Chiroptera</taxon>
        <taxon>Yangochiroptera</taxon>
        <taxon>Vespertilionidae</taxon>
        <taxon>Pipistrellus</taxon>
    </lineage>
</organism>
<evidence type="ECO:0000313" key="3">
    <source>
        <dbReference type="Proteomes" id="UP000558488"/>
    </source>
</evidence>
<dbReference type="InterPro" id="IPR013783">
    <property type="entry name" value="Ig-like_fold"/>
</dbReference>
<evidence type="ECO:0000313" key="2">
    <source>
        <dbReference type="EMBL" id="KAF6359188.1"/>
    </source>
</evidence>
<dbReference type="Proteomes" id="UP000558488">
    <property type="component" value="Unassembled WGS sequence"/>
</dbReference>
<dbReference type="SUPFAM" id="SSF49309">
    <property type="entry name" value="Transglutaminase, two C-terminal domains"/>
    <property type="match status" value="1"/>
</dbReference>
<dbReference type="InterPro" id="IPR008958">
    <property type="entry name" value="Transglutaminase_C"/>
</dbReference>
<protein>
    <submittedName>
        <fullName evidence="2">Transglutaminase 2</fullName>
    </submittedName>
</protein>
<dbReference type="InterPro" id="IPR036238">
    <property type="entry name" value="Transglutaminase_C_sf"/>
</dbReference>
<sequence length="58" mass="6395">MESQITVDIPSPVKVGQEVKVRVSLLPTWVGLHKLVVNFNSNKLKAVKGYRNVIIGPP</sequence>
<name>A0A7J7YBJ4_PIPKU</name>
<dbReference type="GO" id="GO:0003810">
    <property type="term" value="F:protein-glutamine gamma-glutamyltransferase activity"/>
    <property type="evidence" value="ECO:0007669"/>
    <property type="project" value="InterPro"/>
</dbReference>
<reference evidence="2 3" key="1">
    <citation type="journal article" date="2020" name="Nature">
        <title>Six reference-quality genomes reveal evolution of bat adaptations.</title>
        <authorList>
            <person name="Jebb D."/>
            <person name="Huang Z."/>
            <person name="Pippel M."/>
            <person name="Hughes G.M."/>
            <person name="Lavrichenko K."/>
            <person name="Devanna P."/>
            <person name="Winkler S."/>
            <person name="Jermiin L.S."/>
            <person name="Skirmuntt E.C."/>
            <person name="Katzourakis A."/>
            <person name="Burkitt-Gray L."/>
            <person name="Ray D.A."/>
            <person name="Sullivan K.A.M."/>
            <person name="Roscito J.G."/>
            <person name="Kirilenko B.M."/>
            <person name="Davalos L.M."/>
            <person name="Corthals A.P."/>
            <person name="Power M.L."/>
            <person name="Jones G."/>
            <person name="Ransome R.D."/>
            <person name="Dechmann D.K.N."/>
            <person name="Locatelli A.G."/>
            <person name="Puechmaille S.J."/>
            <person name="Fedrigo O."/>
            <person name="Jarvis E.D."/>
            <person name="Hiller M."/>
            <person name="Vernes S.C."/>
            <person name="Myers E.W."/>
            <person name="Teeling E.C."/>
        </authorList>
    </citation>
    <scope>NUCLEOTIDE SEQUENCE [LARGE SCALE GENOMIC DNA]</scope>
    <source>
        <strain evidence="2">MPipKuh1</strain>
        <tissue evidence="2">Flight muscle</tissue>
    </source>
</reference>
<dbReference type="EMBL" id="JACAGB010000006">
    <property type="protein sequence ID" value="KAF6359188.1"/>
    <property type="molecule type" value="Genomic_DNA"/>
</dbReference>
<feature type="domain" description="Transglutaminase C-terminal" evidence="1">
    <location>
        <begin position="12"/>
        <end position="55"/>
    </location>
</feature>